<dbReference type="PROSITE" id="PS01098">
    <property type="entry name" value="LIPASE_GDSL_SER"/>
    <property type="match status" value="1"/>
</dbReference>
<dbReference type="OrthoDB" id="1600564at2759"/>
<dbReference type="InterPro" id="IPR035669">
    <property type="entry name" value="SGNH_plant_lipase-like"/>
</dbReference>
<dbReference type="Gramene" id="PRQ51749">
    <property type="protein sequence ID" value="PRQ51749"/>
    <property type="gene ID" value="RchiOBHm_Chr2g0147911"/>
</dbReference>
<dbReference type="InterPro" id="IPR036514">
    <property type="entry name" value="SGNH_hydro_sf"/>
</dbReference>
<dbReference type="EC" id="3.1.1.1" evidence="5"/>
<dbReference type="CDD" id="cd01837">
    <property type="entry name" value="SGNH_plant_lipase_like"/>
    <property type="match status" value="1"/>
</dbReference>
<evidence type="ECO:0000256" key="4">
    <source>
        <dbReference type="SAM" id="SignalP"/>
    </source>
</evidence>
<dbReference type="InterPro" id="IPR001087">
    <property type="entry name" value="GDSL"/>
</dbReference>
<dbReference type="GO" id="GO:0106435">
    <property type="term" value="F:carboxylesterase activity"/>
    <property type="evidence" value="ECO:0007669"/>
    <property type="project" value="UniProtKB-EC"/>
</dbReference>
<evidence type="ECO:0000313" key="6">
    <source>
        <dbReference type="Proteomes" id="UP000238479"/>
    </source>
</evidence>
<dbReference type="GO" id="GO:0006629">
    <property type="term" value="P:lipid metabolic process"/>
    <property type="evidence" value="ECO:0007669"/>
    <property type="project" value="InterPro"/>
</dbReference>
<keyword evidence="6" id="KW-1185">Reference proteome</keyword>
<evidence type="ECO:0000256" key="2">
    <source>
        <dbReference type="ARBA" id="ARBA00022729"/>
    </source>
</evidence>
<feature type="chain" id="PRO_5015189261" evidence="4">
    <location>
        <begin position="30"/>
        <end position="370"/>
    </location>
</feature>
<evidence type="ECO:0000313" key="5">
    <source>
        <dbReference type="EMBL" id="PRQ51749.1"/>
    </source>
</evidence>
<organism evidence="5 6">
    <name type="scientific">Rosa chinensis</name>
    <name type="common">China rose</name>
    <dbReference type="NCBI Taxonomy" id="74649"/>
    <lineage>
        <taxon>Eukaryota</taxon>
        <taxon>Viridiplantae</taxon>
        <taxon>Streptophyta</taxon>
        <taxon>Embryophyta</taxon>
        <taxon>Tracheophyta</taxon>
        <taxon>Spermatophyta</taxon>
        <taxon>Magnoliopsida</taxon>
        <taxon>eudicotyledons</taxon>
        <taxon>Gunneridae</taxon>
        <taxon>Pentapetalae</taxon>
        <taxon>rosids</taxon>
        <taxon>fabids</taxon>
        <taxon>Rosales</taxon>
        <taxon>Rosaceae</taxon>
        <taxon>Rosoideae</taxon>
        <taxon>Rosoideae incertae sedis</taxon>
        <taxon>Rosa</taxon>
    </lineage>
</organism>
<dbReference type="OMA" id="YPFSANS"/>
<keyword evidence="2 4" id="KW-0732">Signal</keyword>
<keyword evidence="3" id="KW-0175">Coiled coil</keyword>
<dbReference type="PANTHER" id="PTHR45966:SF34">
    <property type="entry name" value="GDSL-LIKE LIPASE_ACYLHYDROLASE"/>
    <property type="match status" value="1"/>
</dbReference>
<comment type="caution">
    <text evidence="5">The sequence shown here is derived from an EMBL/GenBank/DDBJ whole genome shotgun (WGS) entry which is preliminary data.</text>
</comment>
<dbReference type="AlphaFoldDB" id="A0A2P6RZA1"/>
<dbReference type="Gene3D" id="3.40.50.1110">
    <property type="entry name" value="SGNH hydrolase"/>
    <property type="match status" value="1"/>
</dbReference>
<evidence type="ECO:0000256" key="1">
    <source>
        <dbReference type="ARBA" id="ARBA00008668"/>
    </source>
</evidence>
<feature type="coiled-coil region" evidence="3">
    <location>
        <begin position="129"/>
        <end position="156"/>
    </location>
</feature>
<dbReference type="Proteomes" id="UP000238479">
    <property type="component" value="Chromosome 2"/>
</dbReference>
<sequence>MTNTSFQNFIFRFCTSLLIITTLSHSGRGLSSEEHAPLFIFGDSIYDAGNNNYINTSYRANFRPYGETFFKNPTGRFSDGRLISDFIAEYAKLPIIPPYLQPGNQQFTYGANFASAGAGALVETFHGLVIDLNSQLSNFERVHESLRKNLGDEEANTLISRAVYLFSVGGNDYSYIFGTNSSIQHPHREFVGTVLGNITAAIKEVYNKGGRKFGFLNLDPLGCIPYSRALERKQKDGCFEEITPYVELHNEELPKLLQKLETELKGFRYSLSNYNEFLSDRINNPSKHGFKEGKVACCGSGPYRGTFSCGGQRGTKEYDLCPNASEYVFFDSGHPTEGVNQQFATLFWSGTPNFTAPYNLKALFESPIGF</sequence>
<evidence type="ECO:0000256" key="3">
    <source>
        <dbReference type="SAM" id="Coils"/>
    </source>
</evidence>
<proteinExistence type="inferred from homology"/>
<dbReference type="InterPro" id="IPR008265">
    <property type="entry name" value="Lipase_GDSL_AS"/>
</dbReference>
<protein>
    <submittedName>
        <fullName evidence="5">Putative carboxylesterase</fullName>
        <ecNumber evidence="5">3.1.1.1</ecNumber>
    </submittedName>
</protein>
<dbReference type="GO" id="GO:0016298">
    <property type="term" value="F:lipase activity"/>
    <property type="evidence" value="ECO:0007669"/>
    <property type="project" value="InterPro"/>
</dbReference>
<name>A0A2P6RZA1_ROSCH</name>
<keyword evidence="5" id="KW-0378">Hydrolase</keyword>
<comment type="similarity">
    <text evidence="1">Belongs to the 'GDSL' lipolytic enzyme family.</text>
</comment>
<feature type="signal peptide" evidence="4">
    <location>
        <begin position="1"/>
        <end position="29"/>
    </location>
</feature>
<dbReference type="EMBL" id="PDCK01000040">
    <property type="protein sequence ID" value="PRQ51749.1"/>
    <property type="molecule type" value="Genomic_DNA"/>
</dbReference>
<dbReference type="Pfam" id="PF00657">
    <property type="entry name" value="Lipase_GDSL"/>
    <property type="match status" value="1"/>
</dbReference>
<gene>
    <name evidence="5" type="ORF">RchiOBHm_Chr2g0147911</name>
</gene>
<reference evidence="5 6" key="1">
    <citation type="journal article" date="2018" name="Nat. Genet.">
        <title>The Rosa genome provides new insights in the design of modern roses.</title>
        <authorList>
            <person name="Bendahmane M."/>
        </authorList>
    </citation>
    <scope>NUCLEOTIDE SEQUENCE [LARGE SCALE GENOMIC DNA]</scope>
    <source>
        <strain evidence="6">cv. Old Blush</strain>
    </source>
</reference>
<dbReference type="PANTHER" id="PTHR45966">
    <property type="entry name" value="GDSL-LIKE LIPASE/ACYLHYDROLASE"/>
    <property type="match status" value="1"/>
</dbReference>
<dbReference type="InterPro" id="IPR044552">
    <property type="entry name" value="GLIP1-5/GLL25"/>
</dbReference>
<accession>A0A2P6RZA1</accession>